<protein>
    <recommendedName>
        <fullName evidence="3">dTTP/UTP pyrophosphatase</fullName>
        <shortName evidence="3">dTTPase/UTPase</shortName>
        <ecNumber evidence="3">3.6.1.9</ecNumber>
    </recommendedName>
    <alternativeName>
        <fullName evidence="3">Nucleoside triphosphate pyrophosphatase</fullName>
    </alternativeName>
    <alternativeName>
        <fullName evidence="3">Nucleotide pyrophosphatase</fullName>
        <shortName evidence="3">Nucleotide PPase</shortName>
    </alternativeName>
</protein>
<feature type="active site" description="Proton acceptor" evidence="3">
    <location>
        <position position="69"/>
    </location>
</feature>
<dbReference type="GO" id="GO:0009117">
    <property type="term" value="P:nucleotide metabolic process"/>
    <property type="evidence" value="ECO:0007669"/>
    <property type="project" value="UniProtKB-KW"/>
</dbReference>
<keyword evidence="3" id="KW-0546">Nucleotide metabolism</keyword>
<dbReference type="CDD" id="cd00555">
    <property type="entry name" value="Maf"/>
    <property type="match status" value="1"/>
</dbReference>
<evidence type="ECO:0000256" key="1">
    <source>
        <dbReference type="ARBA" id="ARBA00001968"/>
    </source>
</evidence>
<comment type="cofactor">
    <cofactor evidence="1 3">
        <name>a divalent metal cation</name>
        <dbReference type="ChEBI" id="CHEBI:60240"/>
    </cofactor>
</comment>
<dbReference type="NCBIfam" id="TIGR00172">
    <property type="entry name" value="maf"/>
    <property type="match status" value="1"/>
</dbReference>
<keyword evidence="2 3" id="KW-0378">Hydrolase</keyword>
<dbReference type="PANTHER" id="PTHR43213">
    <property type="entry name" value="BIFUNCTIONAL DTTP/UTP PYROPHOSPHATASE/METHYLTRANSFERASE PROTEIN-RELATED"/>
    <property type="match status" value="1"/>
</dbReference>
<name>A0A7M2RNQ1_9FIRM</name>
<accession>A0A7M2RNQ1</accession>
<dbReference type="AlphaFoldDB" id="A0A7M2RNQ1"/>
<feature type="site" description="Important for substrate specificity" evidence="3">
    <location>
        <position position="12"/>
    </location>
</feature>
<evidence type="ECO:0000313" key="5">
    <source>
        <dbReference type="Proteomes" id="UP000593601"/>
    </source>
</evidence>
<dbReference type="GO" id="GO:0047429">
    <property type="term" value="F:nucleoside triphosphate diphosphatase activity"/>
    <property type="evidence" value="ECO:0007669"/>
    <property type="project" value="UniProtKB-EC"/>
</dbReference>
<feature type="site" description="Important for substrate specificity" evidence="3">
    <location>
        <position position="157"/>
    </location>
</feature>
<proteinExistence type="inferred from homology"/>
<comment type="caution">
    <text evidence="3">Lacks conserved residue(s) required for the propagation of feature annotation.</text>
</comment>
<dbReference type="PANTHER" id="PTHR43213:SF5">
    <property type="entry name" value="BIFUNCTIONAL DTTP_UTP PYROPHOSPHATASE_METHYLTRANSFERASE PROTEIN-RELATED"/>
    <property type="match status" value="1"/>
</dbReference>
<dbReference type="HAMAP" id="MF_00528">
    <property type="entry name" value="Maf"/>
    <property type="match status" value="1"/>
</dbReference>
<reference evidence="4 5" key="1">
    <citation type="submission" date="2020-10" db="EMBL/GenBank/DDBJ databases">
        <title>Blautia liquoris sp.nov., isolated from the mud in a fermentation cellar used for the production of Chinese strong-flavoured liquor.</title>
        <authorList>
            <person name="Lu L."/>
        </authorList>
    </citation>
    <scope>NUCLEOTIDE SEQUENCE [LARGE SCALE GENOMIC DNA]</scope>
    <source>
        <strain evidence="4 5">LZLJ-3</strain>
    </source>
</reference>
<comment type="catalytic activity">
    <reaction evidence="3">
        <text>UTP + H2O = UMP + diphosphate + H(+)</text>
        <dbReference type="Rhea" id="RHEA:29395"/>
        <dbReference type="ChEBI" id="CHEBI:15377"/>
        <dbReference type="ChEBI" id="CHEBI:15378"/>
        <dbReference type="ChEBI" id="CHEBI:33019"/>
        <dbReference type="ChEBI" id="CHEBI:46398"/>
        <dbReference type="ChEBI" id="CHEBI:57865"/>
        <dbReference type="EC" id="3.6.1.9"/>
    </reaction>
</comment>
<gene>
    <name evidence="4" type="primary">maf</name>
    <name evidence="4" type="ORF">INP51_09215</name>
</gene>
<keyword evidence="5" id="KW-1185">Reference proteome</keyword>
<dbReference type="KEGG" id="bliq:INP51_09215"/>
<dbReference type="GO" id="GO:0005737">
    <property type="term" value="C:cytoplasm"/>
    <property type="evidence" value="ECO:0007669"/>
    <property type="project" value="UniProtKB-SubCell"/>
</dbReference>
<evidence type="ECO:0000256" key="2">
    <source>
        <dbReference type="ARBA" id="ARBA00022801"/>
    </source>
</evidence>
<feature type="site" description="Important for substrate specificity" evidence="3">
    <location>
        <position position="70"/>
    </location>
</feature>
<dbReference type="Proteomes" id="UP000593601">
    <property type="component" value="Chromosome"/>
</dbReference>
<keyword evidence="3" id="KW-0963">Cytoplasm</keyword>
<comment type="catalytic activity">
    <reaction evidence="3">
        <text>dTTP + H2O = dTMP + diphosphate + H(+)</text>
        <dbReference type="Rhea" id="RHEA:28534"/>
        <dbReference type="ChEBI" id="CHEBI:15377"/>
        <dbReference type="ChEBI" id="CHEBI:15378"/>
        <dbReference type="ChEBI" id="CHEBI:33019"/>
        <dbReference type="ChEBI" id="CHEBI:37568"/>
        <dbReference type="ChEBI" id="CHEBI:63528"/>
        <dbReference type="EC" id="3.6.1.9"/>
    </reaction>
</comment>
<dbReference type="EC" id="3.6.1.9" evidence="3"/>
<organism evidence="4 5">
    <name type="scientific">Blautia liquoris</name>
    <dbReference type="NCBI Taxonomy" id="2779518"/>
    <lineage>
        <taxon>Bacteria</taxon>
        <taxon>Bacillati</taxon>
        <taxon>Bacillota</taxon>
        <taxon>Clostridia</taxon>
        <taxon>Lachnospirales</taxon>
        <taxon>Lachnospiraceae</taxon>
        <taxon>Blautia</taxon>
    </lineage>
</organism>
<evidence type="ECO:0000313" key="4">
    <source>
        <dbReference type="EMBL" id="QOV21002.1"/>
    </source>
</evidence>
<dbReference type="PIRSF" id="PIRSF006305">
    <property type="entry name" value="Maf"/>
    <property type="match status" value="1"/>
</dbReference>
<dbReference type="Gene3D" id="3.90.950.10">
    <property type="match status" value="1"/>
</dbReference>
<comment type="similarity">
    <text evidence="3">Belongs to the Maf family. YhdE subfamily.</text>
</comment>
<dbReference type="SUPFAM" id="SSF52972">
    <property type="entry name" value="ITPase-like"/>
    <property type="match status" value="1"/>
</dbReference>
<evidence type="ECO:0000256" key="3">
    <source>
        <dbReference type="HAMAP-Rule" id="MF_00528"/>
    </source>
</evidence>
<dbReference type="Pfam" id="PF02545">
    <property type="entry name" value="Maf"/>
    <property type="match status" value="1"/>
</dbReference>
<dbReference type="InterPro" id="IPR029001">
    <property type="entry name" value="ITPase-like_fam"/>
</dbReference>
<comment type="subcellular location">
    <subcellularLocation>
        <location evidence="3">Cytoplasm</location>
    </subcellularLocation>
</comment>
<dbReference type="EMBL" id="CP063304">
    <property type="protein sequence ID" value="QOV21002.1"/>
    <property type="molecule type" value="Genomic_DNA"/>
</dbReference>
<sequence>MNNIILASQSPRRKELLDQVGIACRVVPGNFEEKITSSVPEEVVTDLSRGKCREVSSRMRQSCIIIGADTIVSADNQILGKPYDKTQAKEMLLTLQGNTHQVYTGVTIIWKTSKEIRRETTFFEKTDVTFYPMSDREINEYLKTDEPMDKAGAYGIQGLSAVYIKKINGDYNNVVGLPVAAVYQILKSASETYDIQNDIFE</sequence>
<comment type="function">
    <text evidence="3">Nucleoside triphosphate pyrophosphatase that hydrolyzes dTTP and UTP. May have a dual role in cell division arrest and in preventing the incorporation of modified nucleotides into cellular nucleic acids.</text>
</comment>
<dbReference type="InterPro" id="IPR003697">
    <property type="entry name" value="Maf-like"/>
</dbReference>